<dbReference type="Pfam" id="PF01547">
    <property type="entry name" value="SBP_bac_1"/>
    <property type="match status" value="1"/>
</dbReference>
<evidence type="ECO:0000313" key="5">
    <source>
        <dbReference type="EMBL" id="MBZ5751375.1"/>
    </source>
</evidence>
<protein>
    <submittedName>
        <fullName evidence="5">Extracellular solute-binding protein</fullName>
    </submittedName>
</protein>
<dbReference type="InterPro" id="IPR050490">
    <property type="entry name" value="Bact_solute-bd_prot1"/>
</dbReference>
<evidence type="ECO:0000256" key="4">
    <source>
        <dbReference type="SAM" id="MobiDB-lite"/>
    </source>
</evidence>
<dbReference type="Gene3D" id="3.40.190.10">
    <property type="entry name" value="Periplasmic binding protein-like II"/>
    <property type="match status" value="2"/>
</dbReference>
<dbReference type="PANTHER" id="PTHR43649">
    <property type="entry name" value="ARABINOSE-BINDING PROTEIN-RELATED"/>
    <property type="match status" value="1"/>
</dbReference>
<keyword evidence="6" id="KW-1185">Reference proteome</keyword>
<comment type="similarity">
    <text evidence="1">Belongs to the bacterial solute-binding protein 1 family.</text>
</comment>
<dbReference type="EMBL" id="JAIQUM010000031">
    <property type="protein sequence ID" value="MBZ5751375.1"/>
    <property type="molecule type" value="Genomic_DNA"/>
</dbReference>
<evidence type="ECO:0000256" key="2">
    <source>
        <dbReference type="ARBA" id="ARBA00022448"/>
    </source>
</evidence>
<reference evidence="5" key="1">
    <citation type="submission" date="2024-05" db="EMBL/GenBank/DDBJ databases">
        <title>Metabacillus sp. nov., isolated from the rhizosphere soil of tomato plants.</title>
        <authorList>
            <person name="Ma R."/>
        </authorList>
    </citation>
    <scope>NUCLEOTIDE SEQUENCE</scope>
    <source>
        <strain evidence="5">DBTR6</strain>
    </source>
</reference>
<evidence type="ECO:0000256" key="3">
    <source>
        <dbReference type="ARBA" id="ARBA00022729"/>
    </source>
</evidence>
<dbReference type="Proteomes" id="UP001165287">
    <property type="component" value="Unassembled WGS sequence"/>
</dbReference>
<evidence type="ECO:0000313" key="6">
    <source>
        <dbReference type="Proteomes" id="UP001165287"/>
    </source>
</evidence>
<evidence type="ECO:0000256" key="1">
    <source>
        <dbReference type="ARBA" id="ARBA00008520"/>
    </source>
</evidence>
<organism evidence="5 6">
    <name type="scientific">Metabacillus rhizolycopersici</name>
    <dbReference type="NCBI Taxonomy" id="2875709"/>
    <lineage>
        <taxon>Bacteria</taxon>
        <taxon>Bacillati</taxon>
        <taxon>Bacillota</taxon>
        <taxon>Bacilli</taxon>
        <taxon>Bacillales</taxon>
        <taxon>Bacillaceae</taxon>
        <taxon>Metabacillus</taxon>
    </lineage>
</organism>
<accession>A0ABS7UTT5</accession>
<keyword evidence="2" id="KW-0813">Transport</keyword>
<dbReference type="SUPFAM" id="SSF53850">
    <property type="entry name" value="Periplasmic binding protein-like II"/>
    <property type="match status" value="1"/>
</dbReference>
<name>A0ABS7UTT5_9BACI</name>
<comment type="caution">
    <text evidence="5">The sequence shown here is derived from an EMBL/GenBank/DDBJ whole genome shotgun (WGS) entry which is preliminary data.</text>
</comment>
<proteinExistence type="inferred from homology"/>
<feature type="region of interest" description="Disordered" evidence="4">
    <location>
        <begin position="492"/>
        <end position="513"/>
    </location>
</feature>
<sequence>MQKRSLLVVSIFLLISAGILKYVLITNEVEEMGKQEEMHSNQVVEDVAEVRVANIPKIELPPGVDWREFEGTVLNMTTENTPPSLYLAAHIDSFENLTGIKVNIEPSDLKTVIERVGLDFNAKSANYHIIYADPYQILAKYPDHFVNLNELNGNPKLPHIPGGLEDFMQTHLEVTGYVNDKSRLLALPFDSSTMLLVYRKDVFEKYKNEFQAEYGYDWTPGPNLSWEQYYEIANWINKKVGDGTITEVKYGIGHQAKRDDSLMNDFSNILAANGGDYFDHVFPNNKGVMLPTNSGMNSDIALQSIKFYKELINIAAPGSTSWDWSDLAAAFAKGELAMAPEWHDFAYAFEDESRSNVAGKVGWANLPKGKERQAHMFGGTGLAINKYASEQEIKAAWLFLIWATSPQTQYMLLKTEQGWTPTRHSIYNLPEVQAGMQAGTPESKEMISFLPMAEILTAWEEENMYIRPKFLHWQQVNTFIFTELSKMLMDKQSPEKTAEKIAKKSNDSIKGED</sequence>
<dbReference type="InterPro" id="IPR006059">
    <property type="entry name" value="SBP"/>
</dbReference>
<gene>
    <name evidence="5" type="ORF">K9V48_14250</name>
</gene>
<dbReference type="RefSeq" id="WP_224139638.1">
    <property type="nucleotide sequence ID" value="NZ_JAIQUM010000031.1"/>
</dbReference>
<dbReference type="PANTHER" id="PTHR43649:SF34">
    <property type="entry name" value="ABC TRANSPORTER PERIPLASMIC-BINDING PROTEIN YCJN-RELATED"/>
    <property type="match status" value="1"/>
</dbReference>
<keyword evidence="3" id="KW-0732">Signal</keyword>